<evidence type="ECO:0000313" key="1">
    <source>
        <dbReference type="EMBL" id="RZB46781.1"/>
    </source>
</evidence>
<protein>
    <submittedName>
        <fullName evidence="1">Uncharacterized protein</fullName>
    </submittedName>
</protein>
<organism evidence="1 2">
    <name type="scientific">Glycine soja</name>
    <name type="common">Wild soybean</name>
    <dbReference type="NCBI Taxonomy" id="3848"/>
    <lineage>
        <taxon>Eukaryota</taxon>
        <taxon>Viridiplantae</taxon>
        <taxon>Streptophyta</taxon>
        <taxon>Embryophyta</taxon>
        <taxon>Tracheophyta</taxon>
        <taxon>Spermatophyta</taxon>
        <taxon>Magnoliopsida</taxon>
        <taxon>eudicotyledons</taxon>
        <taxon>Gunneridae</taxon>
        <taxon>Pentapetalae</taxon>
        <taxon>rosids</taxon>
        <taxon>fabids</taxon>
        <taxon>Fabales</taxon>
        <taxon>Fabaceae</taxon>
        <taxon>Papilionoideae</taxon>
        <taxon>50 kb inversion clade</taxon>
        <taxon>NPAAA clade</taxon>
        <taxon>indigoferoid/millettioid clade</taxon>
        <taxon>Phaseoleae</taxon>
        <taxon>Glycine</taxon>
        <taxon>Glycine subgen. Soja</taxon>
    </lineage>
</organism>
<dbReference type="AlphaFoldDB" id="A0A445FD48"/>
<comment type="caution">
    <text evidence="1">The sequence shown here is derived from an EMBL/GenBank/DDBJ whole genome shotgun (WGS) entry which is preliminary data.</text>
</comment>
<dbReference type="Proteomes" id="UP000289340">
    <property type="component" value="Chromosome 19"/>
</dbReference>
<keyword evidence="2" id="KW-1185">Reference proteome</keyword>
<proteinExistence type="predicted"/>
<gene>
    <name evidence="1" type="ORF">D0Y65_050712</name>
</gene>
<dbReference type="EMBL" id="QZWG01000019">
    <property type="protein sequence ID" value="RZB46781.1"/>
    <property type="molecule type" value="Genomic_DNA"/>
</dbReference>
<name>A0A445FD48_GLYSO</name>
<reference evidence="1 2" key="1">
    <citation type="submission" date="2018-09" db="EMBL/GenBank/DDBJ databases">
        <title>A high-quality reference genome of wild soybean provides a powerful tool to mine soybean genomes.</title>
        <authorList>
            <person name="Xie M."/>
            <person name="Chung C.Y.L."/>
            <person name="Li M.-W."/>
            <person name="Wong F.-L."/>
            <person name="Chan T.-F."/>
            <person name="Lam H.-M."/>
        </authorList>
    </citation>
    <scope>NUCLEOTIDE SEQUENCE [LARGE SCALE GENOMIC DNA]</scope>
    <source>
        <strain evidence="2">cv. W05</strain>
        <tissue evidence="1">Hypocotyl of etiolated seedlings</tissue>
    </source>
</reference>
<accession>A0A445FD48</accession>
<sequence length="90" mass="10415">MSDEVNNVFKKYLNQLQLHPLRTKLYGFAYSGPFGHFLHKLMDKIFKGEKGNDTVAKKVLIRPLQRSIPKQLFGLEKVVSNVIFFMSILC</sequence>
<evidence type="ECO:0000313" key="2">
    <source>
        <dbReference type="Proteomes" id="UP000289340"/>
    </source>
</evidence>